<proteinExistence type="predicted"/>
<gene>
    <name evidence="1" type="ORF">CP967_13575</name>
</gene>
<keyword evidence="2" id="KW-1185">Reference proteome</keyword>
<accession>A0A5J6FKQ6</accession>
<dbReference type="KEGG" id="snk:CP967_13575"/>
<dbReference type="Proteomes" id="UP000326178">
    <property type="component" value="Chromosome"/>
</dbReference>
<reference evidence="1 2" key="1">
    <citation type="submission" date="2017-09" db="EMBL/GenBank/DDBJ databases">
        <authorList>
            <person name="Lee N."/>
            <person name="Cho B.-K."/>
        </authorList>
    </citation>
    <scope>NUCLEOTIDE SEQUENCE [LARGE SCALE GENOMIC DNA]</scope>
    <source>
        <strain evidence="1 2">ATCC 12769</strain>
    </source>
</reference>
<evidence type="ECO:0000313" key="1">
    <source>
        <dbReference type="EMBL" id="QEU76541.1"/>
    </source>
</evidence>
<name>A0A5J6FKQ6_9ACTN</name>
<dbReference type="RefSeq" id="WP_150491832.1">
    <property type="nucleotide sequence ID" value="NZ_BMUV01000016.1"/>
</dbReference>
<dbReference type="OrthoDB" id="3515845at2"/>
<sequence length="368" mass="40644">MTPSVTTPVYRALFCDLRTDRLLDVLPLTETKFDDYIGKPGSLTANVPLPGGALAARARAALQPGRTAVWLERDGDIWWGGILWTCTPVADEQGRIQVQFQAGTFDSYLDHRILSDSLAGTGTDQFDIVRDLITHTQEQPGGDIGISPGHGRSGVVRDYAYAYSALARIRELIDKLGQLSDGFEWRIHCYRDSEGRRVKRLQLGHPKIRTGHSDIVLDHPGQVLTYSLPTDSTVQANVWVARGDSDNTDQSQESQPLTVREVSPGDLEAGWPRLELTSDHSGVTDEATLRSLARAELVRQNRPEVIPELTVLLDGRITPALLGARIRLRIHDLWHHEGLDAAYRIVGIAVTPPQRTKAETAVLYLEGA</sequence>
<dbReference type="AlphaFoldDB" id="A0A5J6FKQ6"/>
<organism evidence="1 2">
    <name type="scientific">Streptomyces nitrosporeus</name>
    <dbReference type="NCBI Taxonomy" id="28894"/>
    <lineage>
        <taxon>Bacteria</taxon>
        <taxon>Bacillati</taxon>
        <taxon>Actinomycetota</taxon>
        <taxon>Actinomycetes</taxon>
        <taxon>Kitasatosporales</taxon>
        <taxon>Streptomycetaceae</taxon>
        <taxon>Streptomyces</taxon>
    </lineage>
</organism>
<evidence type="ECO:0000313" key="2">
    <source>
        <dbReference type="Proteomes" id="UP000326178"/>
    </source>
</evidence>
<protein>
    <submittedName>
        <fullName evidence="1">Uncharacterized protein</fullName>
    </submittedName>
</protein>
<dbReference type="EMBL" id="CP023702">
    <property type="protein sequence ID" value="QEU76541.1"/>
    <property type="molecule type" value="Genomic_DNA"/>
</dbReference>